<dbReference type="Proteomes" id="UP000230750">
    <property type="component" value="Unassembled WGS sequence"/>
</dbReference>
<sequence length="442" mass="50818">KAAEWSMVFIASKSSSKASSFNITEGTSVWREPEGNVSRFCRFHNLCYSNKFKEYIFINGATSVQYGVSPEKGILKDVALLTAVWRRMALDVYVVDLETVRRHHMREFIERKQGNYLLFYQTVPGNIGHKFHDSLLPLYNTLKKRQELLPNPGRTLVILYPHERYDRHMELYDFLSAEKPILTSHFKFEPDESLICFEDVLVGLSNDTVWYQYGEGVPEGPVESTQVTATDIRDFNAYFTDRLGLQIDCRTGKRYGVLISRKKTRRILNEKELLVAAAEDLHIDMVEVSLEENTVSSIIEKISCAELLIGVHGALVILAMFLKANTVLLEVYPYALNTELYTDYKTVVELPGMEIEYLAWRNFNLSNTVTHGFEYLIPQDISGGQTISKEEQERILKSSEVPPVQCCHNIELQFRRRQDTIVDIPAIISLLKTTNWYKKGTK</sequence>
<evidence type="ECO:0000256" key="7">
    <source>
        <dbReference type="ARBA" id="ARBA00023180"/>
    </source>
</evidence>
<dbReference type="GO" id="GO:0016020">
    <property type="term" value="C:membrane"/>
    <property type="evidence" value="ECO:0007669"/>
    <property type="project" value="UniProtKB-SubCell"/>
</dbReference>
<accession>A0A2G8KNR6</accession>
<reference evidence="9 10" key="1">
    <citation type="journal article" date="2017" name="PLoS Biol.">
        <title>The sea cucumber genome provides insights into morphological evolution and visceral regeneration.</title>
        <authorList>
            <person name="Zhang X."/>
            <person name="Sun L."/>
            <person name="Yuan J."/>
            <person name="Sun Y."/>
            <person name="Gao Y."/>
            <person name="Zhang L."/>
            <person name="Li S."/>
            <person name="Dai H."/>
            <person name="Hamel J.F."/>
            <person name="Liu C."/>
            <person name="Yu Y."/>
            <person name="Liu S."/>
            <person name="Lin W."/>
            <person name="Guo K."/>
            <person name="Jin S."/>
            <person name="Xu P."/>
            <person name="Storey K.B."/>
            <person name="Huan P."/>
            <person name="Zhang T."/>
            <person name="Zhou Y."/>
            <person name="Zhang J."/>
            <person name="Lin C."/>
            <person name="Li X."/>
            <person name="Xing L."/>
            <person name="Huo D."/>
            <person name="Sun M."/>
            <person name="Wang L."/>
            <person name="Mercier A."/>
            <person name="Li F."/>
            <person name="Yang H."/>
            <person name="Xiang J."/>
        </authorList>
    </citation>
    <scope>NUCLEOTIDE SEQUENCE [LARGE SCALE GENOMIC DNA]</scope>
    <source>
        <strain evidence="9">Shaxun</strain>
        <tissue evidence="9">Muscle</tissue>
    </source>
</reference>
<dbReference type="OrthoDB" id="529273at2759"/>
<evidence type="ECO:0000313" key="9">
    <source>
        <dbReference type="EMBL" id="PIK49605.1"/>
    </source>
</evidence>
<evidence type="ECO:0000259" key="8">
    <source>
        <dbReference type="Pfam" id="PF04577"/>
    </source>
</evidence>
<proteinExistence type="predicted"/>
<keyword evidence="10" id="KW-1185">Reference proteome</keyword>
<keyword evidence="7" id="KW-0325">Glycoprotein</keyword>
<evidence type="ECO:0000256" key="3">
    <source>
        <dbReference type="ARBA" id="ARBA00022679"/>
    </source>
</evidence>
<evidence type="ECO:0000256" key="2">
    <source>
        <dbReference type="ARBA" id="ARBA00022676"/>
    </source>
</evidence>
<dbReference type="GO" id="GO:0005783">
    <property type="term" value="C:endoplasmic reticulum"/>
    <property type="evidence" value="ECO:0007669"/>
    <property type="project" value="TreeGrafter"/>
</dbReference>
<dbReference type="PANTHER" id="PTHR20961">
    <property type="entry name" value="GLYCOSYLTRANSFERASE"/>
    <property type="match status" value="1"/>
</dbReference>
<keyword evidence="5" id="KW-1133">Transmembrane helix</keyword>
<dbReference type="InterPro" id="IPR049625">
    <property type="entry name" value="Glyco_transf_61_cat"/>
</dbReference>
<keyword evidence="2" id="KW-0328">Glycosyltransferase</keyword>
<gene>
    <name evidence="9" type="ORF">BSL78_13541</name>
</gene>
<comment type="subcellular location">
    <subcellularLocation>
        <location evidence="1">Membrane</location>
        <topology evidence="1">Single-pass membrane protein</topology>
    </subcellularLocation>
</comment>
<dbReference type="AlphaFoldDB" id="A0A2G8KNR6"/>
<feature type="non-terminal residue" evidence="9">
    <location>
        <position position="1"/>
    </location>
</feature>
<evidence type="ECO:0000256" key="4">
    <source>
        <dbReference type="ARBA" id="ARBA00022692"/>
    </source>
</evidence>
<dbReference type="GO" id="GO:0097363">
    <property type="term" value="F:protein O-acetylglucosaminyltransferase activity"/>
    <property type="evidence" value="ECO:0007669"/>
    <property type="project" value="TreeGrafter"/>
</dbReference>
<dbReference type="STRING" id="307972.A0A2G8KNR6"/>
<evidence type="ECO:0000313" key="10">
    <source>
        <dbReference type="Proteomes" id="UP000230750"/>
    </source>
</evidence>
<dbReference type="EMBL" id="MRZV01000458">
    <property type="protein sequence ID" value="PIK49605.1"/>
    <property type="molecule type" value="Genomic_DNA"/>
</dbReference>
<name>A0A2G8KNR6_STIJA</name>
<feature type="domain" description="Glycosyltransferase 61 catalytic" evidence="8">
    <location>
        <begin position="234"/>
        <end position="328"/>
    </location>
</feature>
<evidence type="ECO:0000256" key="1">
    <source>
        <dbReference type="ARBA" id="ARBA00004167"/>
    </source>
</evidence>
<protein>
    <recommendedName>
        <fullName evidence="8">Glycosyltransferase 61 catalytic domain-containing protein</fullName>
    </recommendedName>
</protein>
<keyword evidence="6" id="KW-0472">Membrane</keyword>
<dbReference type="PANTHER" id="PTHR20961:SF38">
    <property type="entry name" value="PROTEIN O-LINKED-MANNOSE BETA-1,4-N-ACETYLGLUCOSAMINYLTRANSFERASE 2"/>
    <property type="match status" value="1"/>
</dbReference>
<keyword evidence="4" id="KW-0812">Transmembrane</keyword>
<evidence type="ECO:0000256" key="6">
    <source>
        <dbReference type="ARBA" id="ARBA00023136"/>
    </source>
</evidence>
<dbReference type="Pfam" id="PF04577">
    <property type="entry name" value="Glyco_transf_61"/>
    <property type="match status" value="1"/>
</dbReference>
<organism evidence="9 10">
    <name type="scientific">Stichopus japonicus</name>
    <name type="common">Sea cucumber</name>
    <dbReference type="NCBI Taxonomy" id="307972"/>
    <lineage>
        <taxon>Eukaryota</taxon>
        <taxon>Metazoa</taxon>
        <taxon>Echinodermata</taxon>
        <taxon>Eleutherozoa</taxon>
        <taxon>Echinozoa</taxon>
        <taxon>Holothuroidea</taxon>
        <taxon>Aspidochirotacea</taxon>
        <taxon>Aspidochirotida</taxon>
        <taxon>Stichopodidae</taxon>
        <taxon>Apostichopus</taxon>
    </lineage>
</organism>
<evidence type="ECO:0000256" key="5">
    <source>
        <dbReference type="ARBA" id="ARBA00022989"/>
    </source>
</evidence>
<dbReference type="InterPro" id="IPR007657">
    <property type="entry name" value="Glycosyltransferase_61"/>
</dbReference>
<comment type="caution">
    <text evidence="9">The sequence shown here is derived from an EMBL/GenBank/DDBJ whole genome shotgun (WGS) entry which is preliminary data.</text>
</comment>
<keyword evidence="3" id="KW-0808">Transferase</keyword>
<dbReference type="GO" id="GO:0035269">
    <property type="term" value="P:protein O-linked glycosylation via mannose"/>
    <property type="evidence" value="ECO:0007669"/>
    <property type="project" value="TreeGrafter"/>
</dbReference>